<evidence type="ECO:0000313" key="2">
    <source>
        <dbReference type="EMBL" id="OAK57398.1"/>
    </source>
</evidence>
<reference evidence="2 3" key="1">
    <citation type="submission" date="2016-03" db="EMBL/GenBank/DDBJ databases">
        <title>Genome sequence of Rhodococcus kyotonensis KB10.</title>
        <authorList>
            <person name="Jeong H."/>
            <person name="Hong C.E."/>
            <person name="Jo S.H."/>
            <person name="Park J.M."/>
        </authorList>
    </citation>
    <scope>NUCLEOTIDE SEQUENCE [LARGE SCALE GENOMIC DNA]</scope>
    <source>
        <strain evidence="2 3">KB10</strain>
    </source>
</reference>
<proteinExistence type="predicted"/>
<protein>
    <submittedName>
        <fullName evidence="2">Uncharacterized protein</fullName>
    </submittedName>
</protein>
<evidence type="ECO:0000313" key="3">
    <source>
        <dbReference type="Proteomes" id="UP000077519"/>
    </source>
</evidence>
<feature type="region of interest" description="Disordered" evidence="1">
    <location>
        <begin position="84"/>
        <end position="126"/>
    </location>
</feature>
<organism evidence="2 3">
    <name type="scientific">Rhodococcoides kyotonense</name>
    <dbReference type="NCBI Taxonomy" id="398843"/>
    <lineage>
        <taxon>Bacteria</taxon>
        <taxon>Bacillati</taxon>
        <taxon>Actinomycetota</taxon>
        <taxon>Actinomycetes</taxon>
        <taxon>Mycobacteriales</taxon>
        <taxon>Nocardiaceae</taxon>
        <taxon>Rhodococcoides</taxon>
    </lineage>
</organism>
<sequence length="154" mass="16310">MTSEHSDVAAELWALAETVLTRLEPILARAVEGQAQASEQGCSWCPVCALAALIRGEQHDLLTLMATEGATVVAMIRQVVSEHSNSAAHAGASAQEPPNARADADIRETAHMQEPDIAPDTEESGVRRAGFVPITVNVKSSASGNRGKDENRDI</sequence>
<feature type="compositionally biased region" description="Basic and acidic residues" evidence="1">
    <location>
        <begin position="102"/>
        <end position="114"/>
    </location>
</feature>
<dbReference type="EMBL" id="LVHI01000001">
    <property type="protein sequence ID" value="OAK57398.1"/>
    <property type="molecule type" value="Genomic_DNA"/>
</dbReference>
<accession>A0A177YQW0</accession>
<name>A0A177YQW0_9NOCA</name>
<feature type="compositionally biased region" description="Low complexity" evidence="1">
    <location>
        <begin position="84"/>
        <end position="94"/>
    </location>
</feature>
<comment type="caution">
    <text evidence="2">The sequence shown here is derived from an EMBL/GenBank/DDBJ whole genome shotgun (WGS) entry which is preliminary data.</text>
</comment>
<dbReference type="RefSeq" id="WP_068420643.1">
    <property type="nucleotide sequence ID" value="NZ_LVHI01000001.1"/>
</dbReference>
<gene>
    <name evidence="2" type="ORF">A3K89_00895</name>
</gene>
<dbReference type="AlphaFoldDB" id="A0A177YQW0"/>
<keyword evidence="3" id="KW-1185">Reference proteome</keyword>
<evidence type="ECO:0000256" key="1">
    <source>
        <dbReference type="SAM" id="MobiDB-lite"/>
    </source>
</evidence>
<dbReference type="Proteomes" id="UP000077519">
    <property type="component" value="Unassembled WGS sequence"/>
</dbReference>